<dbReference type="Proteomes" id="UP000004319">
    <property type="component" value="Unassembled WGS sequence"/>
</dbReference>
<organism evidence="1 2">
    <name type="scientific">Acetobacter tropicalis NBRC 101654</name>
    <dbReference type="NCBI Taxonomy" id="749388"/>
    <lineage>
        <taxon>Bacteria</taxon>
        <taxon>Pseudomonadati</taxon>
        <taxon>Pseudomonadota</taxon>
        <taxon>Alphaproteobacteria</taxon>
        <taxon>Acetobacterales</taxon>
        <taxon>Acetobacteraceae</taxon>
        <taxon>Acetobacter</taxon>
    </lineage>
</organism>
<gene>
    <name evidence="1" type="ORF">ATPR_1223</name>
</gene>
<dbReference type="AlphaFoldDB" id="F7VCX4"/>
<name>F7VCX4_9PROT</name>
<dbReference type="EMBL" id="BABS01000026">
    <property type="protein sequence ID" value="GAA08219.1"/>
    <property type="molecule type" value="Genomic_DNA"/>
</dbReference>
<evidence type="ECO:0000313" key="2">
    <source>
        <dbReference type="Proteomes" id="UP000004319"/>
    </source>
</evidence>
<sequence>MIYAAAPLRVTPWKKVILTCALNFVAQAAWRYYRTNSRKNPISVTLPSALRVNAPIVLILLGFQDELPLSCPTGKRHAM</sequence>
<proteinExistence type="predicted"/>
<protein>
    <submittedName>
        <fullName evidence="1">Uncharacterized protein</fullName>
    </submittedName>
</protein>
<comment type="caution">
    <text evidence="1">The sequence shown here is derived from an EMBL/GenBank/DDBJ whole genome shotgun (WGS) entry which is preliminary data.</text>
</comment>
<evidence type="ECO:0000313" key="1">
    <source>
        <dbReference type="EMBL" id="GAA08219.1"/>
    </source>
</evidence>
<accession>F7VCX4</accession>
<dbReference type="RefSeq" id="WP_006558239.1">
    <property type="nucleotide sequence ID" value="NZ_BABS01000026.1"/>
</dbReference>
<reference evidence="1 2" key="1">
    <citation type="journal article" date="2011" name="Biochem. Biophys. Res. Commun.">
        <title>Increased number of Arginine-based salt bridges contributes to the thermotolerance of thermotolerant acetic acid bacteria, Acetobacter tropicalis SKU1100.</title>
        <authorList>
            <person name="Matsutani M."/>
            <person name="Hirakawa H."/>
            <person name="Nishikura M."/>
            <person name="Soemphol W."/>
            <person name="Ali I.A.I."/>
            <person name="Yakushi T."/>
            <person name="Matsushita K."/>
        </authorList>
    </citation>
    <scope>NUCLEOTIDE SEQUENCE [LARGE SCALE GENOMIC DNA]</scope>
    <source>
        <strain evidence="1 2">NBRC 101654</strain>
    </source>
</reference>